<feature type="region of interest" description="Disordered" evidence="1">
    <location>
        <begin position="941"/>
        <end position="999"/>
    </location>
</feature>
<feature type="compositionally biased region" description="Acidic residues" evidence="1">
    <location>
        <begin position="971"/>
        <end position="984"/>
    </location>
</feature>
<dbReference type="OrthoDB" id="2922289at2759"/>
<dbReference type="AlphaFoldDB" id="A0A024RY35"/>
<dbReference type="EMBL" id="KI911165">
    <property type="protein sequence ID" value="ETR98064.1"/>
    <property type="molecule type" value="Genomic_DNA"/>
</dbReference>
<dbReference type="KEGG" id="trr:M419DRAFT_38839"/>
<feature type="compositionally biased region" description="Low complexity" evidence="1">
    <location>
        <begin position="1034"/>
        <end position="1044"/>
    </location>
</feature>
<proteinExistence type="predicted"/>
<name>A0A024RY35_HYPJR</name>
<feature type="region of interest" description="Disordered" evidence="1">
    <location>
        <begin position="1025"/>
        <end position="1055"/>
    </location>
</feature>
<dbReference type="HOGENOM" id="CLU_267266_0_0_1"/>
<organism evidence="2 3">
    <name type="scientific">Hypocrea jecorina (strain ATCC 56765 / BCRC 32924 / NRRL 11460 / Rut C-30)</name>
    <name type="common">Trichoderma reesei</name>
    <dbReference type="NCBI Taxonomy" id="1344414"/>
    <lineage>
        <taxon>Eukaryota</taxon>
        <taxon>Fungi</taxon>
        <taxon>Dikarya</taxon>
        <taxon>Ascomycota</taxon>
        <taxon>Pezizomycotina</taxon>
        <taxon>Sordariomycetes</taxon>
        <taxon>Hypocreomycetidae</taxon>
        <taxon>Hypocreales</taxon>
        <taxon>Hypocreaceae</taxon>
        <taxon>Trichoderma</taxon>
    </lineage>
</organism>
<evidence type="ECO:0000313" key="3">
    <source>
        <dbReference type="Proteomes" id="UP000024376"/>
    </source>
</evidence>
<gene>
    <name evidence="2" type="ORF">M419DRAFT_38839</name>
</gene>
<dbReference type="Proteomes" id="UP000024376">
    <property type="component" value="Unassembled WGS sequence"/>
</dbReference>
<feature type="compositionally biased region" description="Basic residues" evidence="1">
    <location>
        <begin position="946"/>
        <end position="965"/>
    </location>
</feature>
<protein>
    <submittedName>
        <fullName evidence="2">Uncharacterized protein</fullName>
    </submittedName>
</protein>
<reference evidence="3" key="1">
    <citation type="journal article" date="2013" name="Ind. Biotechnol.">
        <title>Comparative genomics analysis of Trichoderma reesei strains.</title>
        <authorList>
            <person name="Koike H."/>
            <person name="Aerts A."/>
            <person name="LaButti K."/>
            <person name="Grigoriev I.V."/>
            <person name="Baker S.E."/>
        </authorList>
    </citation>
    <scope>NUCLEOTIDE SEQUENCE [LARGE SCALE GENOMIC DNA]</scope>
    <source>
        <strain evidence="3">ATCC 56765 / BCRC 32924 / NRRL 11460 / Rut C-30</strain>
    </source>
</reference>
<sequence>MPDIPAGGHFAHYASEAHAIYLGKNRRLADPVFFPAPGPFEQTLGMAQRMVAREVDEHPDGGLQYIQELAWIWGIGRHSRLPPGGPAPSLNDYEKAMKAMSTEVYQTWKRIQTLVRNHEDEIQTWVVGAYPRSGTDRAKNPLVNLLKASWLPTVQEFNNCHPDIRKFMENRNVESDFQVDAPDGRLPPKFPFSYINLFFKKSGEADSQMQIPTREHYAAVYRLPFNFFDHRASKDWPHPTEHQMFIKNGDMYNHPDSRAWFRRFRLSFLVPNLTLSELENPIRLLSFIHARGRQHPSVFAKADNDMTYIGRRTSFLTGPFIGNRMVSFEHSGSDSSGDFQPRLWRGWGGKSDRGCDRAVAEEYADLWHRGQLFGTAEAWVMLQGQRATYLYLWNLLTAIAATELKLNPRTSLTPRPPQEQQQVFTAARELVASQQSRYLNRWMDYTRQQLYISPPTAIDHRFLSELQNKVEIAETHLQDLFSDPGYFFDRIHELWDHHWGHIGMKNDATNPDESDEKASYLEQYADEKTRHVLYFDLIRGVVRRSIFEFYMWHSIHSRLLEFDNAMKDEFEDYGKGDDSDSDGTNLLQQPPVFLSPQKQLQHGSISDKYLALIVMVRYHAVFFVNEFRKKGIHAGSPHMRDFVYSIGQAQKPTPDRICNIVKEHYGAPDLKHRSKLRELWRDLSKVGGNSMRGTMFAAIDNFIVNALDGTNTGIKDAAALLQEVSQIQNEDLKDIFTELLDDTIDGLDLLSTLADHLEYLWPAMDVVGGADATEADRRKWFDAGSKGVSINFLNFDAFDFDGKVPMKRLKRLFLFFDELQGFKQESVSVGHAKGDLRRFGASLLRKLIYPVNEAAKDNKANQEAIARLERAMNVTGDEYIYHDREKPFNLDEEEAGSGVTVPLVDQPKSYRNIAARERQLAKERRAKKDAFIEQLIEPSKEEAAKAKKREKKKARRKDKARRRKLASGDPVSEDEEGDEDEEMTGEQQQPPSTAAPNDPRWEESLHAMLHQFQLPSLPETRILSLSGAQPAPTPSSSTSSSKPLPKAPDGRPKRVMKKREWATMEAIYGIHGSANAAVSYAQLRAMMSALGYEEVGRGGSHMSYSRVDVRWPHSALPKGETIQLARTHGKDRAVAAKGKSRDWGRRLCERGLTFEFVKQWFVKG</sequence>
<evidence type="ECO:0000313" key="2">
    <source>
        <dbReference type="EMBL" id="ETR98064.1"/>
    </source>
</evidence>
<evidence type="ECO:0000256" key="1">
    <source>
        <dbReference type="SAM" id="MobiDB-lite"/>
    </source>
</evidence>
<accession>A0A024RY35</accession>